<dbReference type="Pfam" id="PF00078">
    <property type="entry name" value="RVT_1"/>
    <property type="match status" value="1"/>
</dbReference>
<dbReference type="PANTHER" id="PTHR37984">
    <property type="entry name" value="PROTEIN CBG26694"/>
    <property type="match status" value="1"/>
</dbReference>
<evidence type="ECO:0000256" key="6">
    <source>
        <dbReference type="ARBA" id="ARBA00022801"/>
    </source>
</evidence>
<dbReference type="GO" id="GO:0003964">
    <property type="term" value="F:RNA-directed DNA polymerase activity"/>
    <property type="evidence" value="ECO:0007669"/>
    <property type="project" value="UniProtKB-KW"/>
</dbReference>
<evidence type="ECO:0000256" key="11">
    <source>
        <dbReference type="ARBA" id="ARBA00023268"/>
    </source>
</evidence>
<keyword evidence="2" id="KW-0808">Transferase</keyword>
<dbReference type="SUPFAM" id="SSF56672">
    <property type="entry name" value="DNA/RNA polymerases"/>
    <property type="match status" value="1"/>
</dbReference>
<evidence type="ECO:0000256" key="8">
    <source>
        <dbReference type="ARBA" id="ARBA00022884"/>
    </source>
</evidence>
<dbReference type="InterPro" id="IPR001969">
    <property type="entry name" value="Aspartic_peptidase_AS"/>
</dbReference>
<dbReference type="PANTHER" id="PTHR37984:SF5">
    <property type="entry name" value="PROTEIN NYNRIN-LIKE"/>
    <property type="match status" value="1"/>
</dbReference>
<evidence type="ECO:0000256" key="1">
    <source>
        <dbReference type="ARBA" id="ARBA00022670"/>
    </source>
</evidence>
<evidence type="ECO:0000256" key="2">
    <source>
        <dbReference type="ARBA" id="ARBA00022679"/>
    </source>
</evidence>
<dbReference type="Pfam" id="PF08284">
    <property type="entry name" value="RVP_2"/>
    <property type="match status" value="1"/>
</dbReference>
<keyword evidence="4" id="KW-0540">Nuclease</keyword>
<keyword evidence="5" id="KW-0255">Endonuclease</keyword>
<dbReference type="InterPro" id="IPR021109">
    <property type="entry name" value="Peptidase_aspartic_dom_sf"/>
</dbReference>
<keyword evidence="1" id="KW-0645">Protease</keyword>
<comment type="caution">
    <text evidence="13">The sequence shown here is derived from an EMBL/GenBank/DDBJ whole genome shotgun (WGS) entry which is preliminary data.</text>
</comment>
<dbReference type="Pfam" id="PF17919">
    <property type="entry name" value="RT_RNaseH_2"/>
    <property type="match status" value="1"/>
</dbReference>
<dbReference type="AlphaFoldDB" id="A0AAV8HM39"/>
<keyword evidence="7" id="KW-0460">Magnesium</keyword>
<name>A0AAV8HM39_9POAL</name>
<dbReference type="Gene3D" id="3.30.70.270">
    <property type="match status" value="2"/>
</dbReference>
<dbReference type="Gene3D" id="3.10.10.10">
    <property type="entry name" value="HIV Type 1 Reverse Transcriptase, subunit A, domain 1"/>
    <property type="match status" value="1"/>
</dbReference>
<evidence type="ECO:0000256" key="7">
    <source>
        <dbReference type="ARBA" id="ARBA00022842"/>
    </source>
</evidence>
<dbReference type="CDD" id="cd01647">
    <property type="entry name" value="RT_LTR"/>
    <property type="match status" value="1"/>
</dbReference>
<keyword evidence="11" id="KW-0511">Multifunctional enzyme</keyword>
<organism evidence="13 14">
    <name type="scientific">Rhynchospora pubera</name>
    <dbReference type="NCBI Taxonomy" id="906938"/>
    <lineage>
        <taxon>Eukaryota</taxon>
        <taxon>Viridiplantae</taxon>
        <taxon>Streptophyta</taxon>
        <taxon>Embryophyta</taxon>
        <taxon>Tracheophyta</taxon>
        <taxon>Spermatophyta</taxon>
        <taxon>Magnoliopsida</taxon>
        <taxon>Liliopsida</taxon>
        <taxon>Poales</taxon>
        <taxon>Cyperaceae</taxon>
        <taxon>Cyperoideae</taxon>
        <taxon>Rhynchosporeae</taxon>
        <taxon>Rhynchospora</taxon>
    </lineage>
</organism>
<keyword evidence="6" id="KW-0378">Hydrolase</keyword>
<protein>
    <submittedName>
        <fullName evidence="13">Polyprotein</fullName>
    </submittedName>
</protein>
<dbReference type="EMBL" id="JAMFTS010000001">
    <property type="protein sequence ID" value="KAJ4817704.1"/>
    <property type="molecule type" value="Genomic_DNA"/>
</dbReference>
<dbReference type="PROSITE" id="PS50878">
    <property type="entry name" value="RT_POL"/>
    <property type="match status" value="1"/>
</dbReference>
<dbReference type="InterPro" id="IPR000477">
    <property type="entry name" value="RT_dom"/>
</dbReference>
<sequence length="775" mass="87744">MCSPSSVLNHKTLKYKGLIGPIPICALVDSGSTHSFINPSIVQQLALPTSVTIPLSIKIADGSKLNTDTVCEDLAFQLQGIEFCGNLRVLEIQGYDVILGMDWLSQFGLMTIDWNMGTLYIKHKGQDVKLQVEQVSAEVHLCQHEVNISRETKKGSEFFVAHLFFSELEEGKVAQVWPPAIQQLLDSFNDVFQEPASLPPPRPIDHQIVLKDDSKPINLRPYRFSHFQKLEIEKIIEELLAHSFIQPSTSPYSSPILLVKKKDGTWRLCVDYRQLNDQTIKNKYPIPIIDDLLDELRGAQYFSKLDLRSGYHQIRMHPFDIPKTAFRTHDGLFEYTVMPFGLTNAPATFQSLMNCIFKPFLRQFVLVFFDDILIYSPDLTSHLQHLQLTLQLLRENQLYAKLSKCVFATTQIEYLGFIISAEGVSTDPTKIEEMQSWPIPQNVKGLRGFLGLTGYYRKFIKHYGIISKPLTDLLKKDSFCWNQEALTAFNNLKQDMTQAPVLALPDFSLPFTIETDACNVGIGAVLMQNKRPIAYLSKKLGVRSQGLSTYEKEFLALLTAISKWRHYISPKPFVIKTDHISLKHLLEQKLNTAMQHKGLTKLLGLDYIIEYKKGSDNKVDDALSRREVHSGDILIDAAGLAAISELVPSWIHEIQLSYVGDGWIDSLKTKAADQQQSPNPDITYHQGLLRFKHRICVGGTGQWRSQLIKEIHDSSLGGHSGIVNTYKRVKAMFFWPKLKEMVQAYVLSCPNCQMNKPEHTPPPGLLQPLPIPAEA</sequence>
<dbReference type="PROSITE" id="PS00141">
    <property type="entry name" value="ASP_PROTEASE"/>
    <property type="match status" value="1"/>
</dbReference>
<dbReference type="Pfam" id="PF17921">
    <property type="entry name" value="Integrase_H2C2"/>
    <property type="match status" value="1"/>
</dbReference>
<gene>
    <name evidence="13" type="ORF">LUZ62_030270</name>
</gene>
<dbReference type="InterPro" id="IPR041588">
    <property type="entry name" value="Integrase_H2C2"/>
</dbReference>
<dbReference type="GO" id="GO:0003723">
    <property type="term" value="F:RNA binding"/>
    <property type="evidence" value="ECO:0007669"/>
    <property type="project" value="UniProtKB-KW"/>
</dbReference>
<dbReference type="InterPro" id="IPR043502">
    <property type="entry name" value="DNA/RNA_pol_sf"/>
</dbReference>
<proteinExistence type="predicted"/>
<dbReference type="Gene3D" id="1.10.340.70">
    <property type="match status" value="1"/>
</dbReference>
<feature type="domain" description="Reverse transcriptase" evidence="12">
    <location>
        <begin position="240"/>
        <end position="419"/>
    </location>
</feature>
<keyword evidence="3" id="KW-0548">Nucleotidyltransferase</keyword>
<dbReference type="GO" id="GO:0004190">
    <property type="term" value="F:aspartic-type endopeptidase activity"/>
    <property type="evidence" value="ECO:0007669"/>
    <property type="project" value="InterPro"/>
</dbReference>
<dbReference type="InterPro" id="IPR050951">
    <property type="entry name" value="Retrovirus_Pol_polyprotein"/>
</dbReference>
<dbReference type="GO" id="GO:0006508">
    <property type="term" value="P:proteolysis"/>
    <property type="evidence" value="ECO:0007669"/>
    <property type="project" value="UniProtKB-KW"/>
</dbReference>
<dbReference type="CDD" id="cd00303">
    <property type="entry name" value="retropepsin_like"/>
    <property type="match status" value="1"/>
</dbReference>
<dbReference type="CDD" id="cd09274">
    <property type="entry name" value="RNase_HI_RT_Ty3"/>
    <property type="match status" value="1"/>
</dbReference>
<evidence type="ECO:0000313" key="13">
    <source>
        <dbReference type="EMBL" id="KAJ4817704.1"/>
    </source>
</evidence>
<dbReference type="Proteomes" id="UP001140206">
    <property type="component" value="Chromosome 1"/>
</dbReference>
<keyword evidence="9" id="KW-0229">DNA integration</keyword>
<evidence type="ECO:0000256" key="9">
    <source>
        <dbReference type="ARBA" id="ARBA00022908"/>
    </source>
</evidence>
<keyword evidence="8" id="KW-0694">RNA-binding</keyword>
<evidence type="ECO:0000256" key="3">
    <source>
        <dbReference type="ARBA" id="ARBA00022695"/>
    </source>
</evidence>
<dbReference type="Gene3D" id="2.40.70.10">
    <property type="entry name" value="Acid Proteases"/>
    <property type="match status" value="1"/>
</dbReference>
<dbReference type="InterPro" id="IPR043128">
    <property type="entry name" value="Rev_trsase/Diguanyl_cyclase"/>
</dbReference>
<reference evidence="13" key="1">
    <citation type="submission" date="2022-08" db="EMBL/GenBank/DDBJ databases">
        <authorList>
            <person name="Marques A."/>
        </authorList>
    </citation>
    <scope>NUCLEOTIDE SEQUENCE</scope>
    <source>
        <strain evidence="13">RhyPub2mFocal</strain>
        <tissue evidence="13">Leaves</tissue>
    </source>
</reference>
<dbReference type="GO" id="GO:0004519">
    <property type="term" value="F:endonuclease activity"/>
    <property type="evidence" value="ECO:0007669"/>
    <property type="project" value="UniProtKB-KW"/>
</dbReference>
<dbReference type="SUPFAM" id="SSF50630">
    <property type="entry name" value="Acid proteases"/>
    <property type="match status" value="1"/>
</dbReference>
<dbReference type="FunFam" id="3.10.10.10:FF:000007">
    <property type="entry name" value="Retrovirus-related Pol polyprotein from transposon 17.6-like Protein"/>
    <property type="match status" value="1"/>
</dbReference>
<dbReference type="InterPro" id="IPR041577">
    <property type="entry name" value="RT_RNaseH_2"/>
</dbReference>
<accession>A0AAV8HM39</accession>
<evidence type="ECO:0000256" key="5">
    <source>
        <dbReference type="ARBA" id="ARBA00022759"/>
    </source>
</evidence>
<dbReference type="GO" id="GO:0015074">
    <property type="term" value="P:DNA integration"/>
    <property type="evidence" value="ECO:0007669"/>
    <property type="project" value="UniProtKB-KW"/>
</dbReference>
<evidence type="ECO:0000313" key="14">
    <source>
        <dbReference type="Proteomes" id="UP001140206"/>
    </source>
</evidence>
<keyword evidence="14" id="KW-1185">Reference proteome</keyword>
<evidence type="ECO:0000256" key="4">
    <source>
        <dbReference type="ARBA" id="ARBA00022722"/>
    </source>
</evidence>
<dbReference type="FunFam" id="3.30.70.270:FF:000020">
    <property type="entry name" value="Transposon Tf2-6 polyprotein-like Protein"/>
    <property type="match status" value="1"/>
</dbReference>
<evidence type="ECO:0000259" key="12">
    <source>
        <dbReference type="PROSITE" id="PS50878"/>
    </source>
</evidence>
<keyword evidence="10" id="KW-0695">RNA-directed DNA polymerase</keyword>
<evidence type="ECO:0000256" key="10">
    <source>
        <dbReference type="ARBA" id="ARBA00022918"/>
    </source>
</evidence>